<feature type="non-terminal residue" evidence="1">
    <location>
        <position position="153"/>
    </location>
</feature>
<dbReference type="Proteomes" id="UP001054857">
    <property type="component" value="Unassembled WGS sequence"/>
</dbReference>
<dbReference type="EMBL" id="BMAR01000006">
    <property type="protein sequence ID" value="GFR43572.1"/>
    <property type="molecule type" value="Genomic_DNA"/>
</dbReference>
<evidence type="ECO:0000313" key="2">
    <source>
        <dbReference type="Proteomes" id="UP001054857"/>
    </source>
</evidence>
<organism evidence="1 2">
    <name type="scientific">Astrephomene gubernaculifera</name>
    <dbReference type="NCBI Taxonomy" id="47775"/>
    <lineage>
        <taxon>Eukaryota</taxon>
        <taxon>Viridiplantae</taxon>
        <taxon>Chlorophyta</taxon>
        <taxon>core chlorophytes</taxon>
        <taxon>Chlorophyceae</taxon>
        <taxon>CS clade</taxon>
        <taxon>Chlamydomonadales</taxon>
        <taxon>Astrephomenaceae</taxon>
        <taxon>Astrephomene</taxon>
    </lineage>
</organism>
<name>A0AAD3DN80_9CHLO</name>
<proteinExistence type="predicted"/>
<feature type="non-terminal residue" evidence="1">
    <location>
        <position position="1"/>
    </location>
</feature>
<accession>A0AAD3DN80</accession>
<comment type="caution">
    <text evidence="1">The sequence shown here is derived from an EMBL/GenBank/DDBJ whole genome shotgun (WGS) entry which is preliminary data.</text>
</comment>
<reference evidence="1 2" key="1">
    <citation type="journal article" date="2021" name="Sci. Rep.">
        <title>Genome sequencing of the multicellular alga Astrephomene provides insights into convergent evolution of germ-soma differentiation.</title>
        <authorList>
            <person name="Yamashita S."/>
            <person name="Yamamoto K."/>
            <person name="Matsuzaki R."/>
            <person name="Suzuki S."/>
            <person name="Yamaguchi H."/>
            <person name="Hirooka S."/>
            <person name="Minakuchi Y."/>
            <person name="Miyagishima S."/>
            <person name="Kawachi M."/>
            <person name="Toyoda A."/>
            <person name="Nozaki H."/>
        </authorList>
    </citation>
    <scope>NUCLEOTIDE SEQUENCE [LARGE SCALE GENOMIC DNA]</scope>
    <source>
        <strain evidence="1 2">NIES-4017</strain>
    </source>
</reference>
<protein>
    <submittedName>
        <fullName evidence="1">Uncharacterized protein</fullName>
    </submittedName>
</protein>
<sequence>AEGGPASCVALLHGVSVSREGRLSCPLQCGALLAGLLPPAWPQPAEAAGAAMRSAMEAAAGGEAGTAAGGAKAAAAPWFAGAGAGGGGAVRPYDMLLRGTLEQPAVTALDDKLDAESVFSACRSGQLPPWVRHVVADHAEFIELLPHHLHAWL</sequence>
<dbReference type="AlphaFoldDB" id="A0AAD3DN80"/>
<keyword evidence="2" id="KW-1185">Reference proteome</keyword>
<evidence type="ECO:0000313" key="1">
    <source>
        <dbReference type="EMBL" id="GFR43572.1"/>
    </source>
</evidence>
<gene>
    <name evidence="1" type="ORF">Agub_g4667</name>
</gene>